<keyword evidence="9 12" id="KW-0472">Membrane</keyword>
<keyword evidence="6 10" id="KW-0378">Hydrolase</keyword>
<dbReference type="GO" id="GO:0005886">
    <property type="term" value="C:plasma membrane"/>
    <property type="evidence" value="ECO:0007669"/>
    <property type="project" value="UniProtKB-SubCell"/>
</dbReference>
<feature type="active site" description="Charge relay system" evidence="10">
    <location>
        <position position="66"/>
    </location>
</feature>
<dbReference type="InterPro" id="IPR022398">
    <property type="entry name" value="Peptidase_S8_His-AS"/>
</dbReference>
<dbReference type="InterPro" id="IPR000209">
    <property type="entry name" value="Peptidase_S8/S53_dom"/>
</dbReference>
<evidence type="ECO:0000256" key="10">
    <source>
        <dbReference type="PROSITE-ProRule" id="PRU01240"/>
    </source>
</evidence>
<feature type="active site" description="Charge relay system" evidence="10">
    <location>
        <position position="267"/>
    </location>
</feature>
<evidence type="ECO:0000256" key="2">
    <source>
        <dbReference type="ARBA" id="ARBA00011073"/>
    </source>
</evidence>
<evidence type="ECO:0000313" key="15">
    <source>
        <dbReference type="EMBL" id="RMI26202.1"/>
    </source>
</evidence>
<dbReference type="PANTHER" id="PTHR43806">
    <property type="entry name" value="PEPTIDASE S8"/>
    <property type="match status" value="1"/>
</dbReference>
<comment type="caution">
    <text evidence="15">The sequence shown here is derived from an EMBL/GenBank/DDBJ whole genome shotgun (WGS) entry which is preliminary data.</text>
</comment>
<dbReference type="InterPro" id="IPR023827">
    <property type="entry name" value="Peptidase_S8_Asp-AS"/>
</dbReference>
<gene>
    <name evidence="15" type="primary">mycP</name>
    <name evidence="15" type="ORF">EBN88_29940</name>
</gene>
<protein>
    <submittedName>
        <fullName evidence="15">Type VII secretion-associated serine protease mycosin</fullName>
    </submittedName>
</protein>
<dbReference type="PANTHER" id="PTHR43806:SF11">
    <property type="entry name" value="CEREVISIN-RELATED"/>
    <property type="match status" value="1"/>
</dbReference>
<dbReference type="PROSITE" id="PS00137">
    <property type="entry name" value="SUBTILASE_HIS"/>
    <property type="match status" value="1"/>
</dbReference>
<dbReference type="PRINTS" id="PR00723">
    <property type="entry name" value="SUBTILISIN"/>
</dbReference>
<reference evidence="15 16" key="1">
    <citation type="submission" date="2018-10" db="EMBL/GenBank/DDBJ databases">
        <title>Isolation, diversity and antifungal activity of actinobacteria from wheat.</title>
        <authorList>
            <person name="Han C."/>
        </authorList>
    </citation>
    <scope>NUCLEOTIDE SEQUENCE [LARGE SCALE GENOMIC DNA]</scope>
    <source>
        <strain evidence="15 16">NEAU-YY642</strain>
    </source>
</reference>
<keyword evidence="13" id="KW-0732">Signal</keyword>
<evidence type="ECO:0000256" key="1">
    <source>
        <dbReference type="ARBA" id="ARBA00004162"/>
    </source>
</evidence>
<dbReference type="InterPro" id="IPR015500">
    <property type="entry name" value="Peptidase_S8_subtilisin-rel"/>
</dbReference>
<keyword evidence="5 12" id="KW-0812">Transmembrane</keyword>
<keyword evidence="3" id="KW-1003">Cell membrane</keyword>
<dbReference type="PROSITE" id="PS51892">
    <property type="entry name" value="SUBTILASE"/>
    <property type="match status" value="1"/>
</dbReference>
<evidence type="ECO:0000256" key="3">
    <source>
        <dbReference type="ARBA" id="ARBA00022475"/>
    </source>
</evidence>
<feature type="signal peptide" evidence="13">
    <location>
        <begin position="1"/>
        <end position="20"/>
    </location>
</feature>
<dbReference type="EMBL" id="RFFJ01000398">
    <property type="protein sequence ID" value="RMI26202.1"/>
    <property type="molecule type" value="Genomic_DNA"/>
</dbReference>
<accession>A0A3M2KKA4</accession>
<evidence type="ECO:0000256" key="12">
    <source>
        <dbReference type="SAM" id="Phobius"/>
    </source>
</evidence>
<evidence type="ECO:0000256" key="4">
    <source>
        <dbReference type="ARBA" id="ARBA00022670"/>
    </source>
</evidence>
<dbReference type="Gene3D" id="3.40.50.200">
    <property type="entry name" value="Peptidase S8/S53 domain"/>
    <property type="match status" value="1"/>
</dbReference>
<name>A0A3M2KKA4_9ACTN</name>
<dbReference type="Pfam" id="PF00082">
    <property type="entry name" value="Peptidase_S8"/>
    <property type="match status" value="1"/>
</dbReference>
<keyword evidence="16" id="KW-1185">Reference proteome</keyword>
<organism evidence="15 16">
    <name type="scientific">Streptomyces triticirhizae</name>
    <dbReference type="NCBI Taxonomy" id="2483353"/>
    <lineage>
        <taxon>Bacteria</taxon>
        <taxon>Bacillati</taxon>
        <taxon>Actinomycetota</taxon>
        <taxon>Actinomycetes</taxon>
        <taxon>Kitasatosporales</taxon>
        <taxon>Streptomycetaceae</taxon>
        <taxon>Streptomyces</taxon>
    </lineage>
</organism>
<feature type="domain" description="Peptidase S8/S53" evidence="14">
    <location>
        <begin position="57"/>
        <end position="313"/>
    </location>
</feature>
<keyword evidence="4 10" id="KW-0645">Protease</keyword>
<dbReference type="InterPro" id="IPR036852">
    <property type="entry name" value="Peptidase_S8/S53_dom_sf"/>
</dbReference>
<dbReference type="GO" id="GO:0004252">
    <property type="term" value="F:serine-type endopeptidase activity"/>
    <property type="evidence" value="ECO:0007669"/>
    <property type="project" value="UniProtKB-UniRule"/>
</dbReference>
<feature type="non-terminal residue" evidence="15">
    <location>
        <position position="394"/>
    </location>
</feature>
<dbReference type="GO" id="GO:0006508">
    <property type="term" value="P:proteolysis"/>
    <property type="evidence" value="ECO:0007669"/>
    <property type="project" value="UniProtKB-KW"/>
</dbReference>
<evidence type="ECO:0000256" key="5">
    <source>
        <dbReference type="ARBA" id="ARBA00022692"/>
    </source>
</evidence>
<evidence type="ECO:0000256" key="8">
    <source>
        <dbReference type="ARBA" id="ARBA00022989"/>
    </source>
</evidence>
<feature type="transmembrane region" description="Helical" evidence="12">
    <location>
        <begin position="364"/>
        <end position="385"/>
    </location>
</feature>
<keyword evidence="7 10" id="KW-0720">Serine protease</keyword>
<dbReference type="InterPro" id="IPR023834">
    <property type="entry name" value="T7SS_pept_S8A_mycosin"/>
</dbReference>
<feature type="active site" description="Charge relay system" evidence="10">
    <location>
        <position position="109"/>
    </location>
</feature>
<dbReference type="Proteomes" id="UP000278673">
    <property type="component" value="Unassembled WGS sequence"/>
</dbReference>
<evidence type="ECO:0000256" key="11">
    <source>
        <dbReference type="SAM" id="MobiDB-lite"/>
    </source>
</evidence>
<proteinExistence type="inferred from homology"/>
<evidence type="ECO:0000256" key="13">
    <source>
        <dbReference type="SAM" id="SignalP"/>
    </source>
</evidence>
<keyword evidence="8 12" id="KW-1133">Transmembrane helix</keyword>
<comment type="similarity">
    <text evidence="2 10">Belongs to the peptidase S8 family.</text>
</comment>
<evidence type="ECO:0000256" key="6">
    <source>
        <dbReference type="ARBA" id="ARBA00022801"/>
    </source>
</evidence>
<feature type="chain" id="PRO_5018023603" evidence="13">
    <location>
        <begin position="21"/>
        <end position="394"/>
    </location>
</feature>
<dbReference type="SUPFAM" id="SSF52743">
    <property type="entry name" value="Subtilisin-like"/>
    <property type="match status" value="1"/>
</dbReference>
<dbReference type="AlphaFoldDB" id="A0A3M2KKA4"/>
<dbReference type="NCBIfam" id="TIGR03921">
    <property type="entry name" value="T7SS_mycosin"/>
    <property type="match status" value="1"/>
</dbReference>
<evidence type="ECO:0000256" key="7">
    <source>
        <dbReference type="ARBA" id="ARBA00022825"/>
    </source>
</evidence>
<dbReference type="PROSITE" id="PS00136">
    <property type="entry name" value="SUBTILASE_ASP"/>
    <property type="match status" value="1"/>
</dbReference>
<feature type="region of interest" description="Disordered" evidence="11">
    <location>
        <begin position="325"/>
        <end position="353"/>
    </location>
</feature>
<evidence type="ECO:0000256" key="9">
    <source>
        <dbReference type="ARBA" id="ARBA00023136"/>
    </source>
</evidence>
<evidence type="ECO:0000313" key="16">
    <source>
        <dbReference type="Proteomes" id="UP000278673"/>
    </source>
</evidence>
<dbReference type="InterPro" id="IPR050131">
    <property type="entry name" value="Peptidase_S8_subtilisin-like"/>
</dbReference>
<evidence type="ECO:0000259" key="14">
    <source>
        <dbReference type="Pfam" id="PF00082"/>
    </source>
</evidence>
<comment type="subcellular location">
    <subcellularLocation>
        <location evidence="1">Cell membrane</location>
        <topology evidence="1">Single-pass membrane protein</topology>
    </subcellularLocation>
</comment>
<sequence length="394" mass="38903">MAVAALAGVALPGAAPRAAAAEPCRTQVTGEELPEGAGRYPLIDQLGLPQAWDLSTGEGVTVAVVDSGVDATHPDLAGAVARGSEFAGVADEREFTRTTPPPEQDCEGHGTAVAGLIAAGRAESDRIAGVAPGATVYPVRIADGVERATPGTLAAAIRDAVAADAGVINLSFARPADDEAVREAVAEALAADVVVVAAAGNEGGQGPTEGRMYPAAYDGVLAVAAVDATGAPLDSSNSGPWVDLAGLGQDLPVLAPGGAYQASGGTSMATAQVSATAALVRSRFPALTAGEVVERLTGSATPLGGGRDDRTGAGLVDPFGALTHLGPGGDGGREANEPTALPGHIPVGDPPAPEPPLDPAMANALAWSGGLLLAVLLGLLAAPGVRRAVRRGWR</sequence>